<sequence length="89" mass="10457">MTSVIDSQNYANQLYIKYVTLYDFIEILENDLPPPRLQPYRQSRSSSLYPTLPTAQNFKPINTYCHLIFSKNIDKKRTLKNFTPVKQSP</sequence>
<dbReference type="Proteomes" id="UP000829694">
    <property type="component" value="Segment"/>
</dbReference>
<evidence type="ECO:0000313" key="2">
    <source>
        <dbReference type="Proteomes" id="UP000829694"/>
    </source>
</evidence>
<evidence type="ECO:0000313" key="1">
    <source>
        <dbReference type="EMBL" id="QOD40035.1"/>
    </source>
</evidence>
<proteinExistence type="predicted"/>
<dbReference type="RefSeq" id="YP_010800790.1">
    <property type="nucleotide sequence ID" value="NC_076905.1"/>
</dbReference>
<protein>
    <submittedName>
        <fullName evidence="1">Maph72</fullName>
    </submittedName>
</protein>
<gene>
    <name evidence="1" type="primary">Maph72</name>
    <name evidence="1" type="ORF">H4Q86_072</name>
</gene>
<reference evidence="1" key="1">
    <citation type="journal article" date="2020" name="Viruses">
        <title>Genome Analysis of a Novel Clade b Betabaculovirus Isolated from the Legume Pest Matsumuraeses phaseoli (Lepidoptera: Tortricidae).</title>
        <authorList>
            <person name="Shu R."/>
            <person name="Meng Q."/>
            <person name="Miao L."/>
            <person name="Liang H."/>
            <person name="Chen J."/>
            <person name="Xu Y."/>
            <person name="Cheng L."/>
            <person name="Jin W."/>
            <person name="Qin Q."/>
            <person name="Zhang H."/>
        </authorList>
    </citation>
    <scope>NUCLEOTIDE SEQUENCE</scope>
    <source>
        <strain evidence="1">IOZ01</strain>
    </source>
</reference>
<accession>A0AAE7MLE2</accession>
<name>A0AAE7MLE2_9BBAC</name>
<dbReference type="GeneID" id="80539436"/>
<dbReference type="EMBL" id="MT844067">
    <property type="protein sequence ID" value="QOD40035.1"/>
    <property type="molecule type" value="Genomic_DNA"/>
</dbReference>
<organism evidence="1 2">
    <name type="scientific">Matsumuraeses phaseoli granulovirus</name>
    <dbReference type="NCBI Taxonomy" id="2760664"/>
    <lineage>
        <taxon>Viruses</taxon>
        <taxon>Viruses incertae sedis</taxon>
        <taxon>Naldaviricetes</taxon>
        <taxon>Lefavirales</taxon>
        <taxon>Baculoviridae</taxon>
        <taxon>Betabaculovirus</taxon>
        <taxon>Betabaculovirus maphaseoli</taxon>
    </lineage>
</organism>
<keyword evidence="2" id="KW-1185">Reference proteome</keyword>
<dbReference type="KEGG" id="vg:80539436"/>